<comment type="caution">
    <text evidence="2">The sequence shown here is derived from an EMBL/GenBank/DDBJ whole genome shotgun (WGS) entry which is preliminary data.</text>
</comment>
<dbReference type="AlphaFoldDB" id="A0A016QM34"/>
<gene>
    <name evidence="2" type="ORF">DEIPH_ctg052orf0021</name>
</gene>
<name>A0A016QM34_9DEIO</name>
<evidence type="ECO:0000313" key="2">
    <source>
        <dbReference type="EMBL" id="EYB67026.1"/>
    </source>
</evidence>
<evidence type="ECO:0000313" key="3">
    <source>
        <dbReference type="Proteomes" id="UP000020492"/>
    </source>
</evidence>
<keyword evidence="3" id="KW-1185">Reference proteome</keyword>
<keyword evidence="1" id="KW-0175">Coiled coil</keyword>
<organism evidence="2 3">
    <name type="scientific">Deinococcus phoenicis</name>
    <dbReference type="NCBI Taxonomy" id="1476583"/>
    <lineage>
        <taxon>Bacteria</taxon>
        <taxon>Thermotogati</taxon>
        <taxon>Deinococcota</taxon>
        <taxon>Deinococci</taxon>
        <taxon>Deinococcales</taxon>
        <taxon>Deinococcaceae</taxon>
        <taxon>Deinococcus</taxon>
    </lineage>
</organism>
<feature type="coiled-coil region" evidence="1">
    <location>
        <begin position="45"/>
        <end position="104"/>
    </location>
</feature>
<accession>A0A016QM34</accession>
<dbReference type="OrthoDB" id="73746at2"/>
<evidence type="ECO:0000256" key="1">
    <source>
        <dbReference type="SAM" id="Coils"/>
    </source>
</evidence>
<protein>
    <submittedName>
        <fullName evidence="2">Uncharacterized protein</fullName>
    </submittedName>
</protein>
<reference evidence="2 3" key="1">
    <citation type="submission" date="2014-03" db="EMBL/GenBank/DDBJ databases">
        <title>Draft genome sequence of Deinococcus phoenicis 1P10ME.</title>
        <authorList>
            <person name="Stepanov V.G."/>
            <person name="Vaishampayan P."/>
            <person name="Venkateswaran K."/>
            <person name="Fox G.E."/>
        </authorList>
    </citation>
    <scope>NUCLEOTIDE SEQUENCE [LARGE SCALE GENOMIC DNA]</scope>
    <source>
        <strain evidence="2 3">1P10ME</strain>
    </source>
</reference>
<dbReference type="PATRIC" id="fig|1476583.3.peg.2885"/>
<dbReference type="STRING" id="1476583.DEIPH_ctg052orf0021"/>
<dbReference type="Proteomes" id="UP000020492">
    <property type="component" value="Unassembled WGS sequence"/>
</dbReference>
<sequence length="135" mass="14672">MSEDNKLSTRPVFYVGGQLVNGKGQEVDEAGEVKAAAPAEDVAEADELLKANHDLKADLDRVTAERDQLQSQMDKTQEGYATFSVESEQRVKALTAELEELRQRPSLPADARDRLIAVKGIGEKYADDALKALGG</sequence>
<proteinExistence type="predicted"/>
<dbReference type="EMBL" id="JHAC01000050">
    <property type="protein sequence ID" value="EYB67026.1"/>
    <property type="molecule type" value="Genomic_DNA"/>
</dbReference>
<dbReference type="RefSeq" id="WP_034359333.1">
    <property type="nucleotide sequence ID" value="NZ_JHAC01000050.1"/>
</dbReference>